<evidence type="ECO:0000256" key="1">
    <source>
        <dbReference type="ARBA" id="ARBA00009156"/>
    </source>
</evidence>
<evidence type="ECO:0000313" key="7">
    <source>
        <dbReference type="EMBL" id="HIR13700.1"/>
    </source>
</evidence>
<comment type="caution">
    <text evidence="7">The sequence shown here is derived from an EMBL/GenBank/DDBJ whole genome shotgun (WGS) entry which is preliminary data.</text>
</comment>
<dbReference type="AlphaFoldDB" id="A0A9D1ABR4"/>
<dbReference type="InterPro" id="IPR018483">
    <property type="entry name" value="Carb_kinase_FGGY_CS"/>
</dbReference>
<gene>
    <name evidence="7" type="ORF">IAB31_07240</name>
</gene>
<accession>A0A9D1ABR4</accession>
<keyword evidence="3 4" id="KW-0418">Kinase</keyword>
<protein>
    <submittedName>
        <fullName evidence="7">Sugar kinase</fullName>
    </submittedName>
</protein>
<evidence type="ECO:0000256" key="4">
    <source>
        <dbReference type="RuleBase" id="RU003733"/>
    </source>
</evidence>
<dbReference type="InterPro" id="IPR043129">
    <property type="entry name" value="ATPase_NBD"/>
</dbReference>
<dbReference type="EMBL" id="DVGK01000081">
    <property type="protein sequence ID" value="HIR13700.1"/>
    <property type="molecule type" value="Genomic_DNA"/>
</dbReference>
<dbReference type="GO" id="GO:0016301">
    <property type="term" value="F:kinase activity"/>
    <property type="evidence" value="ECO:0007669"/>
    <property type="project" value="UniProtKB-KW"/>
</dbReference>
<dbReference type="PANTHER" id="PTHR43095:SF2">
    <property type="entry name" value="GLUCONOKINASE"/>
    <property type="match status" value="1"/>
</dbReference>
<reference evidence="7" key="1">
    <citation type="submission" date="2020-10" db="EMBL/GenBank/DDBJ databases">
        <authorList>
            <person name="Gilroy R."/>
        </authorList>
    </citation>
    <scope>NUCLEOTIDE SEQUENCE</scope>
    <source>
        <strain evidence="7">ChiSjej4B22-8148</strain>
    </source>
</reference>
<proteinExistence type="inferred from homology"/>
<dbReference type="GO" id="GO:0005975">
    <property type="term" value="P:carbohydrate metabolic process"/>
    <property type="evidence" value="ECO:0007669"/>
    <property type="project" value="InterPro"/>
</dbReference>
<evidence type="ECO:0000256" key="2">
    <source>
        <dbReference type="ARBA" id="ARBA00022679"/>
    </source>
</evidence>
<dbReference type="InterPro" id="IPR050406">
    <property type="entry name" value="FGGY_Carb_Kinase"/>
</dbReference>
<dbReference type="InterPro" id="IPR000577">
    <property type="entry name" value="Carb_kinase_FGGY"/>
</dbReference>
<dbReference type="Gene3D" id="3.30.420.40">
    <property type="match status" value="2"/>
</dbReference>
<dbReference type="PROSITE" id="PS00445">
    <property type="entry name" value="FGGY_KINASES_2"/>
    <property type="match status" value="1"/>
</dbReference>
<sequence>MYIGLDIGTSGTKASLIQPDGTVLRNAQISYGFCNTRDGCRELDPKEVWKVVTECLKKAGKDMPVKTITVSSLGEAMVPVNPQGEPLSVSITGTDQRGTDELAYLVRAAGREHLTDVTGLNLSTIYSANKLLWIRRNQPELFGKTWKFMTFQDYVVYRLSGTAVIDYSMASRTMLFALSDLDWSEELLKAAGLERKLLSTPVPAGTVAGSIRKELAEELGLPPDVKIVAGTHDHICNALGCGVAEKGSCADTVGTTEGLTAVLTREQLSSEEIEKYQISCEPFAVKGLHNTVAWNNTSGVLLKWFVTEFARDEKKEGLTKAFARMNQEMKPEPTGLLVLPHFSGAATPYMDSASKGVILGLTLDTKREEVYKALMEGANLELALILSGLTKAGLVVDKVVATGGALSPELLQIKADILAMEIQTVREKQTGTLGGAILGAVAAGDFPDIRTAAEAMVKKGRSYEPDTARSRIYREKLELYREVYPSTAKISHRI</sequence>
<keyword evidence="2 4" id="KW-0808">Transferase</keyword>
<feature type="domain" description="Carbohydrate kinase FGGY C-terminal" evidence="6">
    <location>
        <begin position="292"/>
        <end position="443"/>
    </location>
</feature>
<dbReference type="Proteomes" id="UP000886757">
    <property type="component" value="Unassembled WGS sequence"/>
</dbReference>
<dbReference type="PANTHER" id="PTHR43095">
    <property type="entry name" value="SUGAR KINASE"/>
    <property type="match status" value="1"/>
</dbReference>
<evidence type="ECO:0000256" key="3">
    <source>
        <dbReference type="ARBA" id="ARBA00022777"/>
    </source>
</evidence>
<dbReference type="Pfam" id="PF02782">
    <property type="entry name" value="FGGY_C"/>
    <property type="match status" value="1"/>
</dbReference>
<evidence type="ECO:0000259" key="5">
    <source>
        <dbReference type="Pfam" id="PF00370"/>
    </source>
</evidence>
<dbReference type="Pfam" id="PF00370">
    <property type="entry name" value="FGGY_N"/>
    <property type="match status" value="1"/>
</dbReference>
<evidence type="ECO:0000313" key="8">
    <source>
        <dbReference type="Proteomes" id="UP000886757"/>
    </source>
</evidence>
<dbReference type="SUPFAM" id="SSF53067">
    <property type="entry name" value="Actin-like ATPase domain"/>
    <property type="match status" value="2"/>
</dbReference>
<dbReference type="PIRSF" id="PIRSF000538">
    <property type="entry name" value="GlpK"/>
    <property type="match status" value="1"/>
</dbReference>
<dbReference type="InterPro" id="IPR018485">
    <property type="entry name" value="FGGY_C"/>
</dbReference>
<name>A0A9D1ABR4_9FIRM</name>
<organism evidence="7 8">
    <name type="scientific">Candidatus Choladousia intestinavium</name>
    <dbReference type="NCBI Taxonomy" id="2840727"/>
    <lineage>
        <taxon>Bacteria</taxon>
        <taxon>Bacillati</taxon>
        <taxon>Bacillota</taxon>
        <taxon>Clostridia</taxon>
        <taxon>Lachnospirales</taxon>
        <taxon>Lachnospiraceae</taxon>
        <taxon>Lachnospiraceae incertae sedis</taxon>
        <taxon>Candidatus Choladousia</taxon>
    </lineage>
</organism>
<dbReference type="InterPro" id="IPR018484">
    <property type="entry name" value="FGGY_N"/>
</dbReference>
<evidence type="ECO:0000259" key="6">
    <source>
        <dbReference type="Pfam" id="PF02782"/>
    </source>
</evidence>
<feature type="domain" description="Carbohydrate kinase FGGY N-terminal" evidence="5">
    <location>
        <begin position="1"/>
        <end position="240"/>
    </location>
</feature>
<comment type="similarity">
    <text evidence="1 4">Belongs to the FGGY kinase family.</text>
</comment>
<reference evidence="7" key="2">
    <citation type="journal article" date="2021" name="PeerJ">
        <title>Extensive microbial diversity within the chicken gut microbiome revealed by metagenomics and culture.</title>
        <authorList>
            <person name="Gilroy R."/>
            <person name="Ravi A."/>
            <person name="Getino M."/>
            <person name="Pursley I."/>
            <person name="Horton D.L."/>
            <person name="Alikhan N.F."/>
            <person name="Baker D."/>
            <person name="Gharbi K."/>
            <person name="Hall N."/>
            <person name="Watson M."/>
            <person name="Adriaenssens E.M."/>
            <person name="Foster-Nyarko E."/>
            <person name="Jarju S."/>
            <person name="Secka A."/>
            <person name="Antonio M."/>
            <person name="Oren A."/>
            <person name="Chaudhuri R.R."/>
            <person name="La Ragione R."/>
            <person name="Hildebrand F."/>
            <person name="Pallen M.J."/>
        </authorList>
    </citation>
    <scope>NUCLEOTIDE SEQUENCE</scope>
    <source>
        <strain evidence="7">ChiSjej4B22-8148</strain>
    </source>
</reference>
<dbReference type="CDD" id="cd07773">
    <property type="entry name" value="ASKHA_NBD_FGGY_FK"/>
    <property type="match status" value="1"/>
</dbReference>
<dbReference type="GO" id="GO:0016773">
    <property type="term" value="F:phosphotransferase activity, alcohol group as acceptor"/>
    <property type="evidence" value="ECO:0007669"/>
    <property type="project" value="InterPro"/>
</dbReference>